<dbReference type="Gene3D" id="3.40.50.2000">
    <property type="entry name" value="Glycogen Phosphorylase B"/>
    <property type="match status" value="2"/>
</dbReference>
<dbReference type="HOGENOM" id="CLU_009583_18_5_12"/>
<dbReference type="PANTHER" id="PTHR45825">
    <property type="entry name" value="GRANULE-BOUND STARCH SYNTHASE 1, CHLOROPLASTIC/AMYLOPLASTIC"/>
    <property type="match status" value="1"/>
</dbReference>
<accession>F4GIM5</accession>
<evidence type="ECO:0000256" key="4">
    <source>
        <dbReference type="ARBA" id="ARBA00010281"/>
    </source>
</evidence>
<evidence type="ECO:0000256" key="2">
    <source>
        <dbReference type="ARBA" id="ARBA00002764"/>
    </source>
</evidence>
<comment type="function">
    <text evidence="2 8">Synthesizes alpha-1,4-glucan chains using ADP-glucose.</text>
</comment>
<dbReference type="InterPro" id="IPR013534">
    <property type="entry name" value="Starch_synth_cat_dom"/>
</dbReference>
<evidence type="ECO:0000259" key="9">
    <source>
        <dbReference type="Pfam" id="PF00534"/>
    </source>
</evidence>
<dbReference type="SUPFAM" id="SSF53756">
    <property type="entry name" value="UDP-Glycosyltransferase/glycogen phosphorylase"/>
    <property type="match status" value="1"/>
</dbReference>
<dbReference type="HAMAP" id="MF_00484">
    <property type="entry name" value="Glycogen_synth"/>
    <property type="match status" value="1"/>
</dbReference>
<sequence length="488" mass="53529">MNVLMVSSESVPYAKSGGLADVVGSLSLALASGGVDVRVLLPLYDFMKEGFGEKDETRFSVNISFLGRLEVVGIRQAEHDGVIYYAIEHEWFSGRQGIYGASSFLPYPDNFQRFMLLDKTVFPLCLALDWRPDIIHCHDWTTGFIPYLLTLNDDPFFSDTRSIFSIHNLAYQGKFARLDLLGANIPPHDALFSGQGTEKTLNMMKAGIALADTVATVSPTYAKEIQTPAHGCGLDDLLATKGNELAGILNGIDENEWNPQTDKHFSSHFSIKNLSGKEKLKQELCAEAGLRYDPDVPLVAMITRLAEQKGLHELLDGSPCALEILLTGPGPLQFMVVGTGEACFEDKLKALDAMHPNLSVKISFSDSLAHRLEGAADFFLMPSRYEPCGLNQMYSLRYGTIPIARRTGGLADSIIDLTEHPGTGTGFLFDEMSPSGIVTAVQDACTWWSENAAIVVDARKRGMKTDFSWRSSAHAYMELYSTVKTGGI</sequence>
<keyword evidence="6 8" id="KW-0808">Transferase</keyword>
<keyword evidence="7 8" id="KW-0320">Glycogen biosynthesis</keyword>
<dbReference type="eggNOG" id="COG0297">
    <property type="taxonomic scope" value="Bacteria"/>
</dbReference>
<dbReference type="GO" id="GO:0009011">
    <property type="term" value="F:alpha-1,4-glucan glucosyltransferase (ADP-glucose donor) activity"/>
    <property type="evidence" value="ECO:0007669"/>
    <property type="project" value="UniProtKB-UniRule"/>
</dbReference>
<evidence type="ECO:0000259" key="10">
    <source>
        <dbReference type="Pfam" id="PF08323"/>
    </source>
</evidence>
<reference evidence="12" key="1">
    <citation type="submission" date="2011-04" db="EMBL/GenBank/DDBJ databases">
        <title>The complete genome of Spirochaeta coccoides DSM 17374.</title>
        <authorList>
            <person name="Lucas S."/>
            <person name="Copeland A."/>
            <person name="Lapidus A."/>
            <person name="Bruce D."/>
            <person name="Goodwin L."/>
            <person name="Pitluck S."/>
            <person name="Peters L."/>
            <person name="Kyrpides N."/>
            <person name="Mavromatis K."/>
            <person name="Pagani I."/>
            <person name="Ivanova N."/>
            <person name="Ovchinnikova G."/>
            <person name="Lu M."/>
            <person name="Detter J.C."/>
            <person name="Tapia R."/>
            <person name="Han C."/>
            <person name="Land M."/>
            <person name="Hauser L."/>
            <person name="Markowitz V."/>
            <person name="Cheng J.-F."/>
            <person name="Hugenholtz P."/>
            <person name="Woyke T."/>
            <person name="Wu D."/>
            <person name="Spring S."/>
            <person name="Schroeder M."/>
            <person name="Brambilla E."/>
            <person name="Klenk H.-P."/>
            <person name="Eisen J.A."/>
        </authorList>
    </citation>
    <scope>NUCLEOTIDE SEQUENCE [LARGE SCALE GENOMIC DNA]</scope>
    <source>
        <strain evidence="12">ATCC BAA-1237 / DSM 17374 / SPN1</strain>
    </source>
</reference>
<keyword evidence="5 8" id="KW-0328">Glycosyltransferase</keyword>
<dbReference type="CDD" id="cd03791">
    <property type="entry name" value="GT5_Glycogen_synthase_DULL1-like"/>
    <property type="match status" value="1"/>
</dbReference>
<dbReference type="OrthoDB" id="9808590at2"/>
<comment type="pathway">
    <text evidence="3 8">Glycan biosynthesis; glycogen biosynthesis.</text>
</comment>
<dbReference type="Pfam" id="PF00534">
    <property type="entry name" value="Glycos_transf_1"/>
    <property type="match status" value="1"/>
</dbReference>
<dbReference type="PANTHER" id="PTHR45825:SF11">
    <property type="entry name" value="ALPHA AMYLASE DOMAIN-CONTAINING PROTEIN"/>
    <property type="match status" value="1"/>
</dbReference>
<dbReference type="UniPathway" id="UPA00164"/>
<evidence type="ECO:0000256" key="7">
    <source>
        <dbReference type="ARBA" id="ARBA00023056"/>
    </source>
</evidence>
<gene>
    <name evidence="8" type="primary">glgA</name>
    <name evidence="11" type="ordered locus">Spico_0935</name>
</gene>
<name>F4GIM5_PARC1</name>
<dbReference type="GO" id="GO:0005829">
    <property type="term" value="C:cytosol"/>
    <property type="evidence" value="ECO:0007669"/>
    <property type="project" value="TreeGrafter"/>
</dbReference>
<dbReference type="KEGG" id="scc:Spico_0935"/>
<dbReference type="EC" id="2.4.1.21" evidence="8"/>
<comment type="similarity">
    <text evidence="4 8">Belongs to the glycosyltransferase 1 family. Bacterial/plant glycogen synthase subfamily.</text>
</comment>
<evidence type="ECO:0000256" key="6">
    <source>
        <dbReference type="ARBA" id="ARBA00022679"/>
    </source>
</evidence>
<proteinExistence type="inferred from homology"/>
<evidence type="ECO:0000313" key="11">
    <source>
        <dbReference type="EMBL" id="AEC02159.1"/>
    </source>
</evidence>
<feature type="binding site" evidence="8">
    <location>
        <position position="15"/>
    </location>
    <ligand>
        <name>ADP-alpha-D-glucose</name>
        <dbReference type="ChEBI" id="CHEBI:57498"/>
    </ligand>
</feature>
<dbReference type="EMBL" id="CP002659">
    <property type="protein sequence ID" value="AEC02159.1"/>
    <property type="molecule type" value="Genomic_DNA"/>
</dbReference>
<dbReference type="GO" id="GO:0004373">
    <property type="term" value="F:alpha-1,4-glucan glucosyltransferase (UDP-glucose donor) activity"/>
    <property type="evidence" value="ECO:0007669"/>
    <property type="project" value="InterPro"/>
</dbReference>
<comment type="catalytic activity">
    <reaction evidence="1 8">
        <text>[(1-&gt;4)-alpha-D-glucosyl](n) + ADP-alpha-D-glucose = [(1-&gt;4)-alpha-D-glucosyl](n+1) + ADP + H(+)</text>
        <dbReference type="Rhea" id="RHEA:18189"/>
        <dbReference type="Rhea" id="RHEA-COMP:9584"/>
        <dbReference type="Rhea" id="RHEA-COMP:9587"/>
        <dbReference type="ChEBI" id="CHEBI:15378"/>
        <dbReference type="ChEBI" id="CHEBI:15444"/>
        <dbReference type="ChEBI" id="CHEBI:57498"/>
        <dbReference type="ChEBI" id="CHEBI:456216"/>
        <dbReference type="EC" id="2.4.1.21"/>
    </reaction>
</comment>
<dbReference type="STRING" id="760011.Spico_0935"/>
<feature type="domain" description="Starch synthase catalytic" evidence="10">
    <location>
        <begin position="2"/>
        <end position="239"/>
    </location>
</feature>
<reference evidence="11 12" key="2">
    <citation type="journal article" date="2012" name="Stand. Genomic Sci.">
        <title>Complete genome sequence of the termite hindgut bacterium Spirochaeta coccoides type strain (SPN1(T)), reclassification in the genus Sphaerochaeta as Sphaerochaeta coccoides comb. nov. and emendations of the family Spirochaetaceae and the genus Sphaerochaeta.</title>
        <authorList>
            <person name="Abt B."/>
            <person name="Han C."/>
            <person name="Scheuner C."/>
            <person name="Lu M."/>
            <person name="Lapidus A."/>
            <person name="Nolan M."/>
            <person name="Lucas S."/>
            <person name="Hammon N."/>
            <person name="Deshpande S."/>
            <person name="Cheng J.F."/>
            <person name="Tapia R."/>
            <person name="Goodwin L.A."/>
            <person name="Pitluck S."/>
            <person name="Liolios K."/>
            <person name="Pagani I."/>
            <person name="Ivanova N."/>
            <person name="Mavromatis K."/>
            <person name="Mikhailova N."/>
            <person name="Huntemann M."/>
            <person name="Pati A."/>
            <person name="Chen A."/>
            <person name="Palaniappan K."/>
            <person name="Land M."/>
            <person name="Hauser L."/>
            <person name="Brambilla E.M."/>
            <person name="Rohde M."/>
            <person name="Spring S."/>
            <person name="Gronow S."/>
            <person name="Goker M."/>
            <person name="Woyke T."/>
            <person name="Bristow J."/>
            <person name="Eisen J.A."/>
            <person name="Markowitz V."/>
            <person name="Hugenholtz P."/>
            <person name="Kyrpides N.C."/>
            <person name="Klenk H.P."/>
            <person name="Detter J.C."/>
        </authorList>
    </citation>
    <scope>NUCLEOTIDE SEQUENCE [LARGE SCALE GENOMIC DNA]</scope>
    <source>
        <strain evidence="12">ATCC BAA-1237 / DSM 17374 / SPN1</strain>
    </source>
</reference>
<evidence type="ECO:0000256" key="3">
    <source>
        <dbReference type="ARBA" id="ARBA00004964"/>
    </source>
</evidence>
<dbReference type="Proteomes" id="UP000007939">
    <property type="component" value="Chromosome"/>
</dbReference>
<feature type="domain" description="Glycosyl transferase family 1" evidence="9">
    <location>
        <begin position="294"/>
        <end position="451"/>
    </location>
</feature>
<evidence type="ECO:0000256" key="5">
    <source>
        <dbReference type="ARBA" id="ARBA00022676"/>
    </source>
</evidence>
<evidence type="ECO:0000256" key="1">
    <source>
        <dbReference type="ARBA" id="ARBA00001478"/>
    </source>
</evidence>
<dbReference type="RefSeq" id="WP_013739555.1">
    <property type="nucleotide sequence ID" value="NC_015436.1"/>
</dbReference>
<organism evidence="11 12">
    <name type="scientific">Parasphaerochaeta coccoides (strain ATCC BAA-1237 / DSM 17374 / SPN1)</name>
    <name type="common">Sphaerochaeta coccoides</name>
    <dbReference type="NCBI Taxonomy" id="760011"/>
    <lineage>
        <taxon>Bacteria</taxon>
        <taxon>Pseudomonadati</taxon>
        <taxon>Spirochaetota</taxon>
        <taxon>Spirochaetia</taxon>
        <taxon>Spirochaetales</taxon>
        <taxon>Sphaerochaetaceae</taxon>
        <taxon>Parasphaerochaeta</taxon>
    </lineage>
</organism>
<protein>
    <recommendedName>
        <fullName evidence="8">Glycogen synthase</fullName>
        <ecNumber evidence="8">2.4.1.21</ecNumber>
    </recommendedName>
    <alternativeName>
        <fullName evidence="8">Starch [bacterial glycogen] synthase</fullName>
    </alternativeName>
</protein>
<dbReference type="InterPro" id="IPR001296">
    <property type="entry name" value="Glyco_trans_1"/>
</dbReference>
<evidence type="ECO:0000256" key="8">
    <source>
        <dbReference type="HAMAP-Rule" id="MF_00484"/>
    </source>
</evidence>
<dbReference type="GO" id="GO:0005978">
    <property type="term" value="P:glycogen biosynthetic process"/>
    <property type="evidence" value="ECO:0007669"/>
    <property type="project" value="UniProtKB-UniRule"/>
</dbReference>
<dbReference type="InterPro" id="IPR011835">
    <property type="entry name" value="GS/SS"/>
</dbReference>
<dbReference type="AlphaFoldDB" id="F4GIM5"/>
<dbReference type="Pfam" id="PF08323">
    <property type="entry name" value="Glyco_transf_5"/>
    <property type="match status" value="1"/>
</dbReference>
<keyword evidence="12" id="KW-1185">Reference proteome</keyword>
<evidence type="ECO:0000313" key="12">
    <source>
        <dbReference type="Proteomes" id="UP000007939"/>
    </source>
</evidence>
<dbReference type="NCBIfam" id="TIGR02095">
    <property type="entry name" value="glgA"/>
    <property type="match status" value="1"/>
</dbReference>